<evidence type="ECO:0000259" key="1">
    <source>
        <dbReference type="Pfam" id="PF05347"/>
    </source>
</evidence>
<dbReference type="Pfam" id="PF05347">
    <property type="entry name" value="Complex1_LYR"/>
    <property type="match status" value="1"/>
</dbReference>
<dbReference type="CDD" id="cd20251">
    <property type="entry name" value="Complex1_LYR_SF"/>
    <property type="match status" value="1"/>
</dbReference>
<dbReference type="OMA" id="RREYILI"/>
<dbReference type="InParanoid" id="Q54SL9"/>
<protein>
    <recommendedName>
        <fullName evidence="1">Complex 1 LYR protein domain-containing protein</fullName>
    </recommendedName>
</protein>
<dbReference type="PhylomeDB" id="Q54SL9"/>
<dbReference type="GeneID" id="8623544"/>
<evidence type="ECO:0000313" key="3">
    <source>
        <dbReference type="Proteomes" id="UP000002195"/>
    </source>
</evidence>
<dbReference type="VEuPathDB" id="AmoebaDB:DDB_G0282389"/>
<dbReference type="RefSeq" id="XP_640020.1">
    <property type="nucleotide sequence ID" value="XM_634928.1"/>
</dbReference>
<keyword evidence="3" id="KW-1185">Reference proteome</keyword>
<dbReference type="EMBL" id="AAFI02000047">
    <property type="protein sequence ID" value="EAL66054.1"/>
    <property type="molecule type" value="Genomic_DNA"/>
</dbReference>
<proteinExistence type="predicted"/>
<dbReference type="InterPro" id="IPR008011">
    <property type="entry name" value="Complex1_LYR_dom"/>
</dbReference>
<dbReference type="KEGG" id="ddi:DDB_G0282389"/>
<dbReference type="PaxDb" id="44689-DDB0204205"/>
<dbReference type="SMR" id="Q54SL9"/>
<feature type="domain" description="Complex 1 LYR protein" evidence="1">
    <location>
        <begin position="13"/>
        <end position="70"/>
    </location>
</feature>
<gene>
    <name evidence="2" type="ORF">DDB_G0282389</name>
</gene>
<dbReference type="dictyBase" id="DDB_G0282389"/>
<dbReference type="Proteomes" id="UP000002195">
    <property type="component" value="Unassembled WGS sequence"/>
</dbReference>
<comment type="caution">
    <text evidence="2">The sequence shown here is derived from an EMBL/GenBank/DDBJ whole genome shotgun (WGS) entry which is preliminary data.</text>
</comment>
<reference evidence="2 3" key="1">
    <citation type="journal article" date="2005" name="Nature">
        <title>The genome of the social amoeba Dictyostelium discoideum.</title>
        <authorList>
            <consortium name="The Dictyostelium discoideum Sequencing Consortium"/>
            <person name="Eichinger L."/>
            <person name="Pachebat J.A."/>
            <person name="Glockner G."/>
            <person name="Rajandream M.A."/>
            <person name="Sucgang R."/>
            <person name="Berriman M."/>
            <person name="Song J."/>
            <person name="Olsen R."/>
            <person name="Szafranski K."/>
            <person name="Xu Q."/>
            <person name="Tunggal B."/>
            <person name="Kummerfeld S."/>
            <person name="Madera M."/>
            <person name="Konfortov B.A."/>
            <person name="Rivero F."/>
            <person name="Bankier A.T."/>
            <person name="Lehmann R."/>
            <person name="Hamlin N."/>
            <person name="Davies R."/>
            <person name="Gaudet P."/>
            <person name="Fey P."/>
            <person name="Pilcher K."/>
            <person name="Chen G."/>
            <person name="Saunders D."/>
            <person name="Sodergren E."/>
            <person name="Davis P."/>
            <person name="Kerhornou A."/>
            <person name="Nie X."/>
            <person name="Hall N."/>
            <person name="Anjard C."/>
            <person name="Hemphill L."/>
            <person name="Bason N."/>
            <person name="Farbrother P."/>
            <person name="Desany B."/>
            <person name="Just E."/>
            <person name="Morio T."/>
            <person name="Rost R."/>
            <person name="Churcher C."/>
            <person name="Cooper J."/>
            <person name="Haydock S."/>
            <person name="van Driessche N."/>
            <person name="Cronin A."/>
            <person name="Goodhead I."/>
            <person name="Muzny D."/>
            <person name="Mourier T."/>
            <person name="Pain A."/>
            <person name="Lu M."/>
            <person name="Harper D."/>
            <person name="Lindsay R."/>
            <person name="Hauser H."/>
            <person name="James K."/>
            <person name="Quiles M."/>
            <person name="Madan Babu M."/>
            <person name="Saito T."/>
            <person name="Buchrieser C."/>
            <person name="Wardroper A."/>
            <person name="Felder M."/>
            <person name="Thangavelu M."/>
            <person name="Johnson D."/>
            <person name="Knights A."/>
            <person name="Loulseged H."/>
            <person name="Mungall K."/>
            <person name="Oliver K."/>
            <person name="Price C."/>
            <person name="Quail M.A."/>
            <person name="Urushihara H."/>
            <person name="Hernandez J."/>
            <person name="Rabbinowitsch E."/>
            <person name="Steffen D."/>
            <person name="Sanders M."/>
            <person name="Ma J."/>
            <person name="Kohara Y."/>
            <person name="Sharp S."/>
            <person name="Simmonds M."/>
            <person name="Spiegler S."/>
            <person name="Tivey A."/>
            <person name="Sugano S."/>
            <person name="White B."/>
            <person name="Walker D."/>
            <person name="Woodward J."/>
            <person name="Winckler T."/>
            <person name="Tanaka Y."/>
            <person name="Shaulsky G."/>
            <person name="Schleicher M."/>
            <person name="Weinstock G."/>
            <person name="Rosenthal A."/>
            <person name="Cox E.C."/>
            <person name="Chisholm R.L."/>
            <person name="Gibbs R."/>
            <person name="Loomis W.F."/>
            <person name="Platzer M."/>
            <person name="Kay R.R."/>
            <person name="Williams J."/>
            <person name="Dear P.H."/>
            <person name="Noegel A.A."/>
            <person name="Barrell B."/>
            <person name="Kuspa A."/>
        </authorList>
    </citation>
    <scope>NUCLEOTIDE SEQUENCE [LARGE SCALE GENOMIC DNA]</scope>
    <source>
        <strain evidence="2 3">AX4</strain>
    </source>
</reference>
<organism evidence="2 3">
    <name type="scientific">Dictyostelium discoideum</name>
    <name type="common">Social amoeba</name>
    <dbReference type="NCBI Taxonomy" id="44689"/>
    <lineage>
        <taxon>Eukaryota</taxon>
        <taxon>Amoebozoa</taxon>
        <taxon>Evosea</taxon>
        <taxon>Eumycetozoa</taxon>
        <taxon>Dictyostelia</taxon>
        <taxon>Dictyosteliales</taxon>
        <taxon>Dictyosteliaceae</taxon>
        <taxon>Dictyostelium</taxon>
    </lineage>
</organism>
<dbReference type="HOGENOM" id="CLU_1879295_0_0_1"/>
<accession>Q54SL9</accession>
<name>Q54SL9_DICDI</name>
<sequence>MNKSVSINSEHKKKILKLFRNILRERLGFPTENRREYILIKTRQEFRKAKNETDPKKLRGLTIIGNTQLDTVIVQAKHLSSILDREPTQYEQRNNLSYEEYKKDKSTENDKTLKIFPEFLNKKKIKKKKNPEDDIN</sequence>
<evidence type="ECO:0000313" key="2">
    <source>
        <dbReference type="EMBL" id="EAL66054.1"/>
    </source>
</evidence>
<dbReference type="AlphaFoldDB" id="Q54SL9"/>